<dbReference type="InParanoid" id="E3J4F1"/>
<dbReference type="EMBL" id="CP002299">
    <property type="protein sequence ID" value="ADP83070.1"/>
    <property type="molecule type" value="Genomic_DNA"/>
</dbReference>
<proteinExistence type="predicted"/>
<dbReference type="OrthoDB" id="4550778at2"/>
<reference evidence="2 3" key="1">
    <citation type="submission" date="2010-10" db="EMBL/GenBank/DDBJ databases">
        <title>Complete sequence of Frankia sp. EuI1c.</title>
        <authorList>
            <consortium name="US DOE Joint Genome Institute"/>
            <person name="Lucas S."/>
            <person name="Copeland A."/>
            <person name="Lapidus A."/>
            <person name="Cheng J.-F."/>
            <person name="Bruce D."/>
            <person name="Goodwin L."/>
            <person name="Pitluck S."/>
            <person name="Chertkov O."/>
            <person name="Detter J.C."/>
            <person name="Han C."/>
            <person name="Tapia R."/>
            <person name="Land M."/>
            <person name="Hauser L."/>
            <person name="Jeffries C."/>
            <person name="Kyrpides N."/>
            <person name="Ivanova N."/>
            <person name="Mikhailova N."/>
            <person name="Beauchemin N."/>
            <person name="Sen A."/>
            <person name="Sur S.A."/>
            <person name="Gtari M."/>
            <person name="Wall L."/>
            <person name="Tisa L."/>
            <person name="Woyke T."/>
        </authorList>
    </citation>
    <scope>NUCLEOTIDE SEQUENCE [LARGE SCALE GENOMIC DNA]</scope>
    <source>
        <strain evidence="3">DSM 45817 / CECT 9037 / EuI1c</strain>
    </source>
</reference>
<evidence type="ECO:0000313" key="3">
    <source>
        <dbReference type="Proteomes" id="UP000002484"/>
    </source>
</evidence>
<dbReference type="AlphaFoldDB" id="E3J4F1"/>
<dbReference type="Proteomes" id="UP000002484">
    <property type="component" value="Chromosome"/>
</dbReference>
<feature type="region of interest" description="Disordered" evidence="1">
    <location>
        <begin position="237"/>
        <end position="293"/>
    </location>
</feature>
<gene>
    <name evidence="2" type="ordered locus">FraEuI1c_5081</name>
</gene>
<dbReference type="KEGG" id="fri:FraEuI1c_5081"/>
<accession>E3J4F1</accession>
<evidence type="ECO:0008006" key="4">
    <source>
        <dbReference type="Google" id="ProtNLM"/>
    </source>
</evidence>
<sequence length="293" mass="30179">MGSDLLLSGLYRLGETGFSGVLRVEGARVGGTITLSSGLVIAADTAAAPGLESLLLRSGRVSGEDWTETFADAAPRGELRAALVQRGLLGSASIQVLTQTAAVDAVFALALAEVHSCVPEPAGSVLPPLVPISPGMDVGRIVRETHRRLAVVAGWYELGLDPRVRPWVTTAAPPVDQARAEVLARVNGRRTSRDIAFLLGRGLFAVMSDLAVLLQDGQIALAPPTTAATSALAAASWPTDAGAPTSPAEAASPTETASPAEAAAPGPAFEPTDTPAGPRRRLLLTRRNPRDAP</sequence>
<dbReference type="STRING" id="298654.FraEuI1c_5081"/>
<organism evidence="2 3">
    <name type="scientific">Pseudofrankia inefficax (strain DSM 45817 / CECT 9037 / DDB 130130 / EuI1c)</name>
    <name type="common">Frankia inefficax</name>
    <dbReference type="NCBI Taxonomy" id="298654"/>
    <lineage>
        <taxon>Bacteria</taxon>
        <taxon>Bacillati</taxon>
        <taxon>Actinomycetota</taxon>
        <taxon>Actinomycetes</taxon>
        <taxon>Frankiales</taxon>
        <taxon>Frankiaceae</taxon>
        <taxon>Pseudofrankia</taxon>
    </lineage>
</organism>
<evidence type="ECO:0000256" key="1">
    <source>
        <dbReference type="SAM" id="MobiDB-lite"/>
    </source>
</evidence>
<keyword evidence="3" id="KW-1185">Reference proteome</keyword>
<name>E3J4F1_PSEI1</name>
<dbReference type="HOGENOM" id="CLU_072538_0_0_11"/>
<evidence type="ECO:0000313" key="2">
    <source>
        <dbReference type="EMBL" id="ADP83070.1"/>
    </source>
</evidence>
<feature type="compositionally biased region" description="Low complexity" evidence="1">
    <location>
        <begin position="237"/>
        <end position="267"/>
    </location>
</feature>
<protein>
    <recommendedName>
        <fullName evidence="4">DUF4388 domain-containing protein</fullName>
    </recommendedName>
</protein>